<dbReference type="Proteomes" id="UP000006251">
    <property type="component" value="Unassembled WGS sequence"/>
</dbReference>
<name>K6YV92_9ALTE</name>
<evidence type="ECO:0008006" key="3">
    <source>
        <dbReference type="Google" id="ProtNLM"/>
    </source>
</evidence>
<accession>K6YV92</accession>
<evidence type="ECO:0000313" key="2">
    <source>
        <dbReference type="Proteomes" id="UP000006251"/>
    </source>
</evidence>
<dbReference type="OrthoDB" id="9789562at2"/>
<protein>
    <recommendedName>
        <fullName evidence="3">Rad50/SbcC-type AAA domain-containing protein</fullName>
    </recommendedName>
</protein>
<dbReference type="RefSeq" id="WP_006009685.1">
    <property type="nucleotide sequence ID" value="NZ_BAEQ01000016.1"/>
</dbReference>
<reference evidence="2" key="1">
    <citation type="journal article" date="2014" name="Environ. Microbiol.">
        <title>Comparative genomics of the marine bacterial genus Glaciecola reveals the high degree of genomic diversity and genomic characteristic for cold adaptation.</title>
        <authorList>
            <person name="Qin Q.L."/>
            <person name="Xie B.B."/>
            <person name="Yu Y."/>
            <person name="Shu Y.L."/>
            <person name="Rong J.C."/>
            <person name="Zhang Y.J."/>
            <person name="Zhao D.L."/>
            <person name="Chen X.L."/>
            <person name="Zhang X.Y."/>
            <person name="Chen B."/>
            <person name="Zhou B.C."/>
            <person name="Zhang Y.Z."/>
        </authorList>
    </citation>
    <scope>NUCLEOTIDE SEQUENCE [LARGE SCALE GENOMIC DNA]</scope>
    <source>
        <strain evidence="2">ACAM 615</strain>
    </source>
</reference>
<dbReference type="SUPFAM" id="SSF52540">
    <property type="entry name" value="P-loop containing nucleoside triphosphate hydrolases"/>
    <property type="match status" value="1"/>
</dbReference>
<dbReference type="InterPro" id="IPR027417">
    <property type="entry name" value="P-loop_NTPase"/>
</dbReference>
<keyword evidence="2" id="KW-1185">Reference proteome</keyword>
<proteinExistence type="predicted"/>
<dbReference type="EMBL" id="BAEQ01000016">
    <property type="protein sequence ID" value="GAC27886.1"/>
    <property type="molecule type" value="Genomic_DNA"/>
</dbReference>
<evidence type="ECO:0000313" key="1">
    <source>
        <dbReference type="EMBL" id="GAC27886.1"/>
    </source>
</evidence>
<sequence>MNSIQESQHSQEPDSFETWINERPKWLQSAARLLIDSKRIPNEDEIKELARLCFKEASGAKEGFSRILPGALAQAAQRPEIRINKISGVSGVNAIKADAALSFGSTNLAVIYGANGSGKTSFSRILKQACGSRVLSSYRRHQ</sequence>
<organism evidence="1 2">
    <name type="scientific">Brumicola pallidula DSM 14239 = ACAM 615</name>
    <dbReference type="NCBI Taxonomy" id="1121922"/>
    <lineage>
        <taxon>Bacteria</taxon>
        <taxon>Pseudomonadati</taxon>
        <taxon>Pseudomonadota</taxon>
        <taxon>Gammaproteobacteria</taxon>
        <taxon>Alteromonadales</taxon>
        <taxon>Alteromonadaceae</taxon>
        <taxon>Brumicola</taxon>
    </lineage>
</organism>
<dbReference type="STRING" id="1121922.GCA_000428905_01529"/>
<gene>
    <name evidence="1" type="ORF">GPAL_1007</name>
</gene>
<dbReference type="AlphaFoldDB" id="K6YV92"/>
<comment type="caution">
    <text evidence="1">The sequence shown here is derived from an EMBL/GenBank/DDBJ whole genome shotgun (WGS) entry which is preliminary data.</text>
</comment>